<evidence type="ECO:0000256" key="6">
    <source>
        <dbReference type="SAM" id="Phobius"/>
    </source>
</evidence>
<evidence type="ECO:0000256" key="2">
    <source>
        <dbReference type="ARBA" id="ARBA00022475"/>
    </source>
</evidence>
<comment type="subcellular location">
    <subcellularLocation>
        <location evidence="1">Cell membrane</location>
        <topology evidence="1">Multi-pass membrane protein</topology>
    </subcellularLocation>
</comment>
<feature type="transmembrane region" description="Helical" evidence="6">
    <location>
        <begin position="63"/>
        <end position="83"/>
    </location>
</feature>
<gene>
    <name evidence="7" type="ORF">JDW22_06305</name>
</gene>
<sequence>MFKIVGIQLVVTAACSLIAYAVGGFQAALSLCLGGFSYLLPTFFSVLILNFSRSPEWAGLGFILSESLKIILALALMLASFAFYREIRFLPYFIGLLSVSHLVLLLFLKVHRYGK</sequence>
<evidence type="ECO:0000256" key="4">
    <source>
        <dbReference type="ARBA" id="ARBA00022989"/>
    </source>
</evidence>
<evidence type="ECO:0000313" key="8">
    <source>
        <dbReference type="Proteomes" id="UP000614058"/>
    </source>
</evidence>
<keyword evidence="4 6" id="KW-1133">Transmembrane helix</keyword>
<dbReference type="InterPro" id="IPR005598">
    <property type="entry name" value="ATP_synth_I"/>
</dbReference>
<protein>
    <submittedName>
        <fullName evidence="7">ATP synthase subunit I</fullName>
    </submittedName>
</protein>
<feature type="transmembrane region" description="Helical" evidence="6">
    <location>
        <begin position="89"/>
        <end position="108"/>
    </location>
</feature>
<dbReference type="RefSeq" id="WP_200522357.1">
    <property type="nucleotide sequence ID" value="NZ_JAEHNZ010000002.1"/>
</dbReference>
<organism evidence="7 8">
    <name type="scientific">Kingella bonacorsii</name>
    <dbReference type="NCBI Taxonomy" id="2796361"/>
    <lineage>
        <taxon>Bacteria</taxon>
        <taxon>Pseudomonadati</taxon>
        <taxon>Pseudomonadota</taxon>
        <taxon>Betaproteobacteria</taxon>
        <taxon>Neisseriales</taxon>
        <taxon>Neisseriaceae</taxon>
        <taxon>Kingella</taxon>
    </lineage>
</organism>
<accession>A0ABS1BSF0</accession>
<comment type="caution">
    <text evidence="7">The sequence shown here is derived from an EMBL/GenBank/DDBJ whole genome shotgun (WGS) entry which is preliminary data.</text>
</comment>
<keyword evidence="2" id="KW-1003">Cell membrane</keyword>
<feature type="transmembrane region" description="Helical" evidence="6">
    <location>
        <begin position="33"/>
        <end position="51"/>
    </location>
</feature>
<reference evidence="7 8" key="1">
    <citation type="journal article" date="2021" name="Pathogens">
        <title>Isolation and Characterization of Kingella bonacorsii sp. nov., A Novel Kingella Species Detected in a Stable Periodontitis Subject.</title>
        <authorList>
            <person name="Antezack A."/>
            <person name="Boxberger M."/>
            <person name="Rolland C."/>
            <person name="Monnet-Corti V."/>
            <person name="La Scola B."/>
        </authorList>
    </citation>
    <scope>NUCLEOTIDE SEQUENCE [LARGE SCALE GENOMIC DNA]</scope>
    <source>
        <strain evidence="7 8">Marseille-Q4569</strain>
    </source>
</reference>
<evidence type="ECO:0000256" key="5">
    <source>
        <dbReference type="ARBA" id="ARBA00023136"/>
    </source>
</evidence>
<dbReference type="EMBL" id="JAEHNZ010000002">
    <property type="protein sequence ID" value="MBK0396199.1"/>
    <property type="molecule type" value="Genomic_DNA"/>
</dbReference>
<evidence type="ECO:0000313" key="7">
    <source>
        <dbReference type="EMBL" id="MBK0396199.1"/>
    </source>
</evidence>
<name>A0ABS1BSF0_9NEIS</name>
<dbReference type="Pfam" id="PF03899">
    <property type="entry name" value="ATP-synt_I"/>
    <property type="match status" value="1"/>
</dbReference>
<evidence type="ECO:0000256" key="1">
    <source>
        <dbReference type="ARBA" id="ARBA00004651"/>
    </source>
</evidence>
<keyword evidence="8" id="KW-1185">Reference proteome</keyword>
<keyword evidence="5 6" id="KW-0472">Membrane</keyword>
<dbReference type="Proteomes" id="UP000614058">
    <property type="component" value="Unassembled WGS sequence"/>
</dbReference>
<evidence type="ECO:0000256" key="3">
    <source>
        <dbReference type="ARBA" id="ARBA00022692"/>
    </source>
</evidence>
<dbReference type="PROSITE" id="PS51257">
    <property type="entry name" value="PROKAR_LIPOPROTEIN"/>
    <property type="match status" value="1"/>
</dbReference>
<keyword evidence="3 6" id="KW-0812">Transmembrane</keyword>
<proteinExistence type="predicted"/>